<dbReference type="Proteomes" id="UP000482800">
    <property type="component" value="Unassembled WGS sequence"/>
</dbReference>
<keyword evidence="3" id="KW-1185">Reference proteome</keyword>
<name>A0A6V8KJ47_9ACTN</name>
<feature type="transmembrane region" description="Helical" evidence="1">
    <location>
        <begin position="420"/>
        <end position="440"/>
    </location>
</feature>
<dbReference type="EMBL" id="BLPF01000002">
    <property type="protein sequence ID" value="GFJ82471.1"/>
    <property type="molecule type" value="Genomic_DNA"/>
</dbReference>
<reference evidence="2 3" key="2">
    <citation type="submission" date="2020-03" db="EMBL/GenBank/DDBJ databases">
        <authorList>
            <person name="Ichikawa N."/>
            <person name="Kimura A."/>
            <person name="Kitahashi Y."/>
            <person name="Uohara A."/>
        </authorList>
    </citation>
    <scope>NUCLEOTIDE SEQUENCE [LARGE SCALE GENOMIC DNA]</scope>
    <source>
        <strain evidence="2 3">NBRC 108639</strain>
    </source>
</reference>
<keyword evidence="1" id="KW-1133">Transmembrane helix</keyword>
<evidence type="ECO:0000313" key="2">
    <source>
        <dbReference type="EMBL" id="GFJ82471.1"/>
    </source>
</evidence>
<accession>A0A6V8KJ47</accession>
<evidence type="ECO:0000256" key="1">
    <source>
        <dbReference type="SAM" id="Phobius"/>
    </source>
</evidence>
<feature type="transmembrane region" description="Helical" evidence="1">
    <location>
        <begin position="98"/>
        <end position="125"/>
    </location>
</feature>
<proteinExistence type="predicted"/>
<protein>
    <recommendedName>
        <fullName evidence="4">Polysaccharide biosynthesis protein</fullName>
    </recommendedName>
</protein>
<feature type="transmembrane region" description="Helical" evidence="1">
    <location>
        <begin position="255"/>
        <end position="276"/>
    </location>
</feature>
<dbReference type="AlphaFoldDB" id="A0A6V8KJ47"/>
<feature type="transmembrane region" description="Helical" evidence="1">
    <location>
        <begin position="327"/>
        <end position="354"/>
    </location>
</feature>
<feature type="transmembrane region" description="Helical" evidence="1">
    <location>
        <begin position="291"/>
        <end position="315"/>
    </location>
</feature>
<evidence type="ECO:0008006" key="4">
    <source>
        <dbReference type="Google" id="ProtNLM"/>
    </source>
</evidence>
<feature type="transmembrane region" description="Helical" evidence="1">
    <location>
        <begin position="64"/>
        <end position="86"/>
    </location>
</feature>
<keyword evidence="1" id="KW-0472">Membrane</keyword>
<reference evidence="2 3" key="1">
    <citation type="submission" date="2020-03" db="EMBL/GenBank/DDBJ databases">
        <title>Whole genome shotgun sequence of Phytohabitans houttuyneae NBRC 108639.</title>
        <authorList>
            <person name="Komaki H."/>
            <person name="Tamura T."/>
        </authorList>
    </citation>
    <scope>NUCLEOTIDE SEQUENCE [LARGE SCALE GENOMIC DNA]</scope>
    <source>
        <strain evidence="2 3">NBRC 108639</strain>
    </source>
</reference>
<feature type="transmembrane region" description="Helical" evidence="1">
    <location>
        <begin position="225"/>
        <end position="243"/>
    </location>
</feature>
<evidence type="ECO:0000313" key="3">
    <source>
        <dbReference type="Proteomes" id="UP000482800"/>
    </source>
</evidence>
<keyword evidence="1" id="KW-0812">Transmembrane</keyword>
<sequence>MPAANRALSVDDKVPAMVGNTSRPAAFSATGWTAKFLISNLHWIRERGCEVTMAQAEAIRRRRVGVAGAAVAVAGAVSSAAAYLVPVVGARQLSAGDLGALATVAAIGSIVGVPGLGLQIAVAVHRARHPDAPAGRVGWLTAAACAAVVVALTPVAGGLLDLPFAVIPLLAVYTGAIVAAGRWLGEMQGDERFMRLAVGMGILSLGRYGGLVAGLALGAGLTGSVLAGTLTALLIPPALALLARTRSQGSAGGGITVRQVVTASSATLAMLVASYADLLLARHLLPAAASGAYAVGTVLTKGAIWAPQVVTVIALPRLARGSRRSLVVATALVAASGLLLVTASAVAGALAFRLAGGPDYADLGRYAPVFALTGALYALVFVVVNAQVAAGARWPSAGLWVACAVLVVTTEWVAPRTFTAIMWCSAATAAVALALSALALRRTTTSFARASPAP</sequence>
<comment type="caution">
    <text evidence="2">The sequence shown here is derived from an EMBL/GenBank/DDBJ whole genome shotgun (WGS) entry which is preliminary data.</text>
</comment>
<feature type="transmembrane region" description="Helical" evidence="1">
    <location>
        <begin position="366"/>
        <end position="385"/>
    </location>
</feature>
<feature type="transmembrane region" description="Helical" evidence="1">
    <location>
        <begin position="196"/>
        <end position="219"/>
    </location>
</feature>
<gene>
    <name evidence="2" type="ORF">Phou_066510</name>
</gene>
<feature type="transmembrane region" description="Helical" evidence="1">
    <location>
        <begin position="137"/>
        <end position="156"/>
    </location>
</feature>
<organism evidence="2 3">
    <name type="scientific">Phytohabitans houttuyneae</name>
    <dbReference type="NCBI Taxonomy" id="1076126"/>
    <lineage>
        <taxon>Bacteria</taxon>
        <taxon>Bacillati</taxon>
        <taxon>Actinomycetota</taxon>
        <taxon>Actinomycetes</taxon>
        <taxon>Micromonosporales</taxon>
        <taxon>Micromonosporaceae</taxon>
    </lineage>
</organism>
<feature type="transmembrane region" description="Helical" evidence="1">
    <location>
        <begin position="397"/>
        <end position="414"/>
    </location>
</feature>
<feature type="transmembrane region" description="Helical" evidence="1">
    <location>
        <begin position="162"/>
        <end position="184"/>
    </location>
</feature>